<feature type="region of interest" description="Disordered" evidence="1">
    <location>
        <begin position="280"/>
        <end position="317"/>
    </location>
</feature>
<organism evidence="2 3">
    <name type="scientific">Kitasatospora viridis</name>
    <dbReference type="NCBI Taxonomy" id="281105"/>
    <lineage>
        <taxon>Bacteria</taxon>
        <taxon>Bacillati</taxon>
        <taxon>Actinomycetota</taxon>
        <taxon>Actinomycetes</taxon>
        <taxon>Kitasatosporales</taxon>
        <taxon>Streptomycetaceae</taxon>
        <taxon>Kitasatospora</taxon>
    </lineage>
</organism>
<dbReference type="Proteomes" id="UP000317940">
    <property type="component" value="Unassembled WGS sequence"/>
</dbReference>
<evidence type="ECO:0000313" key="2">
    <source>
        <dbReference type="EMBL" id="TWF91335.1"/>
    </source>
</evidence>
<dbReference type="InterPro" id="IPR025855">
    <property type="entry name" value="Replic_Relax"/>
</dbReference>
<sequence>MSRLPITGPRIPAPTRRQRPLHTLAARLTERDLWLLDMLLEHSVLTSTHIAQLLRTSRRSATRRLRTLVSLDLLTTFRPQLPLGSAPMHYTLGRTGAALLAARLATTPGALGWRPDTPSRIAFSPTLVHDLGVADFFSVLAQRSTTAAHLSTWWSERRCREQWGDLARPDAYGTSATPTSSASYFLEHDTGSEPLTQLARKLDDFAQLAIATRSRPLVLFSLHSGRREVNLHQRFTAHPTLDRLAVATFARDQPLSPADAAWLPVGGTGRRLALVELPNGWPTERRPSTAALAEGADRACSPAPHPLSPGHPARPRP</sequence>
<reference evidence="2 3" key="1">
    <citation type="submission" date="2019-06" db="EMBL/GenBank/DDBJ databases">
        <title>Sequencing the genomes of 1000 actinobacteria strains.</title>
        <authorList>
            <person name="Klenk H.-P."/>
        </authorList>
    </citation>
    <scope>NUCLEOTIDE SEQUENCE [LARGE SCALE GENOMIC DNA]</scope>
    <source>
        <strain evidence="2 3">DSM 44826</strain>
    </source>
</reference>
<dbReference type="EMBL" id="VIWT01000002">
    <property type="protein sequence ID" value="TWF91335.1"/>
    <property type="molecule type" value="Genomic_DNA"/>
</dbReference>
<accession>A0A561TW47</accession>
<comment type="caution">
    <text evidence="2">The sequence shown here is derived from an EMBL/GenBank/DDBJ whole genome shotgun (WGS) entry which is preliminary data.</text>
</comment>
<dbReference type="AlphaFoldDB" id="A0A561TW47"/>
<dbReference type="SUPFAM" id="SSF46785">
    <property type="entry name" value="Winged helix' DNA-binding domain"/>
    <property type="match status" value="1"/>
</dbReference>
<dbReference type="RefSeq" id="WP_145908935.1">
    <property type="nucleotide sequence ID" value="NZ_BAAAMZ010000010.1"/>
</dbReference>
<name>A0A561TW47_9ACTN</name>
<dbReference type="OrthoDB" id="2562278at2"/>
<dbReference type="Pfam" id="PF13814">
    <property type="entry name" value="Replic_Relax"/>
    <property type="match status" value="1"/>
</dbReference>
<keyword evidence="3" id="KW-1185">Reference proteome</keyword>
<proteinExistence type="predicted"/>
<gene>
    <name evidence="2" type="ORF">FHX73_12447</name>
</gene>
<evidence type="ECO:0000313" key="3">
    <source>
        <dbReference type="Proteomes" id="UP000317940"/>
    </source>
</evidence>
<evidence type="ECO:0000256" key="1">
    <source>
        <dbReference type="SAM" id="MobiDB-lite"/>
    </source>
</evidence>
<protein>
    <submittedName>
        <fullName evidence="2">Protein involved in plasmid replication-relaxation</fullName>
    </submittedName>
</protein>
<dbReference type="InterPro" id="IPR036390">
    <property type="entry name" value="WH_DNA-bd_sf"/>
</dbReference>